<evidence type="ECO:0000256" key="2">
    <source>
        <dbReference type="SAM" id="MobiDB-lite"/>
    </source>
</evidence>
<feature type="region of interest" description="Disordered" evidence="2">
    <location>
        <begin position="373"/>
        <end position="414"/>
    </location>
</feature>
<dbReference type="OrthoDB" id="10597185at2759"/>
<keyword evidence="1" id="KW-0175">Coiled coil</keyword>
<reference evidence="3" key="1">
    <citation type="journal article" date="2019" name="Genome Biol. Evol.">
        <title>The Rhododendron genome and chromosomal organization provide insight into shared whole-genome duplications across the heath family (Ericaceae).</title>
        <authorList>
            <person name="Soza V.L."/>
            <person name="Lindsley D."/>
            <person name="Waalkes A."/>
            <person name="Ramage E."/>
            <person name="Patwardhan R.P."/>
            <person name="Burton J.N."/>
            <person name="Adey A."/>
            <person name="Kumar A."/>
            <person name="Qiu R."/>
            <person name="Shendure J."/>
            <person name="Hall B."/>
        </authorList>
    </citation>
    <scope>NUCLEOTIDE SEQUENCE</scope>
    <source>
        <strain evidence="3">RSF 1966-606</strain>
    </source>
</reference>
<dbReference type="AlphaFoldDB" id="A0A6A4M7I4"/>
<proteinExistence type="predicted"/>
<accession>A0A6A4M7I4</accession>
<feature type="coiled-coil region" evidence="1">
    <location>
        <begin position="242"/>
        <end position="326"/>
    </location>
</feature>
<comment type="caution">
    <text evidence="3">The sequence shown here is derived from an EMBL/GenBank/DDBJ whole genome shotgun (WGS) entry which is preliminary data.</text>
</comment>
<dbReference type="EMBL" id="QEFC01000140">
    <property type="protein sequence ID" value="KAE9466070.1"/>
    <property type="molecule type" value="Genomic_DNA"/>
</dbReference>
<protein>
    <submittedName>
        <fullName evidence="3">Uncharacterized protein</fullName>
    </submittedName>
</protein>
<sequence>MGYCDFLSKSSSNSVMSAGNVNVKLPRASFSNTAICANEGRVRIAGDGASTKEISKVAVNHTEVQETAEERKIFDVISGDHGDEQCQVFEDHRGEQGEAKVVDDGQTIGVMQQVEVCGEGEGQNDEVQISGDRRGEQGAAKLVDDEQEQVEPTIGVVHGGEQVGVCGEEEGEKGGVQVSEDDGSFETEFNTLPGSSAPEDNLFETDSGSTLVPNTLSQMSSPNTTPSASLNMICATIAEQGEKDANVLIDELKNKIENLEKEKQNVEIEIIKIQEQNEKALQSRNEENGMLKEVHQVMQHATFEKIARLQKEKNDAEDELTCIKVHEITQEITKENKKKLKKYKEQLSAGSMFKRVMQRDDRKQNYSEDYVYVQVKRESPQVDPIDEDNSPDYEQRQKGKKKMLKKLKVDTEVG</sequence>
<organism evidence="3">
    <name type="scientific">Rhododendron williamsianum</name>
    <dbReference type="NCBI Taxonomy" id="262921"/>
    <lineage>
        <taxon>Eukaryota</taxon>
        <taxon>Viridiplantae</taxon>
        <taxon>Streptophyta</taxon>
        <taxon>Embryophyta</taxon>
        <taxon>Tracheophyta</taxon>
        <taxon>Spermatophyta</taxon>
        <taxon>Magnoliopsida</taxon>
        <taxon>eudicotyledons</taxon>
        <taxon>Gunneridae</taxon>
        <taxon>Pentapetalae</taxon>
        <taxon>asterids</taxon>
        <taxon>Ericales</taxon>
        <taxon>Ericaceae</taxon>
        <taxon>Ericoideae</taxon>
        <taxon>Rhodoreae</taxon>
        <taxon>Rhododendron</taxon>
    </lineage>
</organism>
<gene>
    <name evidence="3" type="ORF">C3L33_02021</name>
</gene>
<evidence type="ECO:0000313" key="3">
    <source>
        <dbReference type="EMBL" id="KAE9466070.1"/>
    </source>
</evidence>
<evidence type="ECO:0000256" key="1">
    <source>
        <dbReference type="SAM" id="Coils"/>
    </source>
</evidence>
<name>A0A6A4M7I4_9ERIC</name>
<feature type="non-terminal residue" evidence="3">
    <location>
        <position position="1"/>
    </location>
</feature>